<feature type="non-terminal residue" evidence="1">
    <location>
        <position position="1"/>
    </location>
</feature>
<proteinExistence type="predicted"/>
<dbReference type="EMBL" id="BART01010433">
    <property type="protein sequence ID" value="GAG88800.1"/>
    <property type="molecule type" value="Genomic_DNA"/>
</dbReference>
<organism evidence="1">
    <name type="scientific">marine sediment metagenome</name>
    <dbReference type="NCBI Taxonomy" id="412755"/>
    <lineage>
        <taxon>unclassified sequences</taxon>
        <taxon>metagenomes</taxon>
        <taxon>ecological metagenomes</taxon>
    </lineage>
</organism>
<sequence length="30" mass="3538">DSFHRALVHFEWVLQGRISHRFEVAAEQTA</sequence>
<protein>
    <submittedName>
        <fullName evidence="1">Uncharacterized protein</fullName>
    </submittedName>
</protein>
<comment type="caution">
    <text evidence="1">The sequence shown here is derived from an EMBL/GenBank/DDBJ whole genome shotgun (WGS) entry which is preliminary data.</text>
</comment>
<evidence type="ECO:0000313" key="1">
    <source>
        <dbReference type="EMBL" id="GAG88800.1"/>
    </source>
</evidence>
<dbReference type="AlphaFoldDB" id="X1B1H4"/>
<name>X1B1H4_9ZZZZ</name>
<accession>X1B1H4</accession>
<gene>
    <name evidence="1" type="ORF">S01H4_22684</name>
</gene>
<reference evidence="1" key="1">
    <citation type="journal article" date="2014" name="Front. Microbiol.">
        <title>High frequency of phylogenetically diverse reductive dehalogenase-homologous genes in deep subseafloor sedimentary metagenomes.</title>
        <authorList>
            <person name="Kawai M."/>
            <person name="Futagami T."/>
            <person name="Toyoda A."/>
            <person name="Takaki Y."/>
            <person name="Nishi S."/>
            <person name="Hori S."/>
            <person name="Arai W."/>
            <person name="Tsubouchi T."/>
            <person name="Morono Y."/>
            <person name="Uchiyama I."/>
            <person name="Ito T."/>
            <person name="Fujiyama A."/>
            <person name="Inagaki F."/>
            <person name="Takami H."/>
        </authorList>
    </citation>
    <scope>NUCLEOTIDE SEQUENCE</scope>
    <source>
        <strain evidence="1">Expedition CK06-06</strain>
    </source>
</reference>